<feature type="region of interest" description="Disordered" evidence="1">
    <location>
        <begin position="1"/>
        <end position="25"/>
    </location>
</feature>
<feature type="non-terminal residue" evidence="2">
    <location>
        <position position="1"/>
    </location>
</feature>
<accession>A0A1B6F124</accession>
<evidence type="ECO:0000256" key="1">
    <source>
        <dbReference type="SAM" id="MobiDB-lite"/>
    </source>
</evidence>
<evidence type="ECO:0000313" key="2">
    <source>
        <dbReference type="EMBL" id="JAS43942.1"/>
    </source>
</evidence>
<feature type="non-terminal residue" evidence="2">
    <location>
        <position position="145"/>
    </location>
</feature>
<protein>
    <submittedName>
        <fullName evidence="2">Uncharacterized protein</fullName>
    </submittedName>
</protein>
<organism evidence="2">
    <name type="scientific">Cuerna arida</name>
    <dbReference type="NCBI Taxonomy" id="1464854"/>
    <lineage>
        <taxon>Eukaryota</taxon>
        <taxon>Metazoa</taxon>
        <taxon>Ecdysozoa</taxon>
        <taxon>Arthropoda</taxon>
        <taxon>Hexapoda</taxon>
        <taxon>Insecta</taxon>
        <taxon>Pterygota</taxon>
        <taxon>Neoptera</taxon>
        <taxon>Paraneoptera</taxon>
        <taxon>Hemiptera</taxon>
        <taxon>Auchenorrhyncha</taxon>
        <taxon>Membracoidea</taxon>
        <taxon>Cicadellidae</taxon>
        <taxon>Cicadellinae</taxon>
        <taxon>Proconiini</taxon>
        <taxon>Cuerna</taxon>
    </lineage>
</organism>
<gene>
    <name evidence="2" type="ORF">g.406</name>
</gene>
<feature type="region of interest" description="Disordered" evidence="1">
    <location>
        <begin position="58"/>
        <end position="94"/>
    </location>
</feature>
<dbReference type="AlphaFoldDB" id="A0A1B6F124"/>
<name>A0A1B6F124_9HEMI</name>
<sequence>QDQSTDDFTPSQEENLEIEKVDNVPQIIQHEDIEETNIMEQTQFKAQESEEILDDCYRKPEQSTEQSTTQDQSTDDFTPSQEENLEIEKVDNVPQIIQHEDIEETNIMEQTQFKAQESEEILDDCYRKPEQSTEQSTTQDQSTDD</sequence>
<proteinExistence type="predicted"/>
<feature type="compositionally biased region" description="Low complexity" evidence="1">
    <location>
        <begin position="63"/>
        <end position="81"/>
    </location>
</feature>
<feature type="compositionally biased region" description="Low complexity" evidence="1">
    <location>
        <begin position="132"/>
        <end position="145"/>
    </location>
</feature>
<dbReference type="EMBL" id="GECZ01025827">
    <property type="protein sequence ID" value="JAS43942.1"/>
    <property type="molecule type" value="Transcribed_RNA"/>
</dbReference>
<feature type="region of interest" description="Disordered" evidence="1">
    <location>
        <begin position="115"/>
        <end position="145"/>
    </location>
</feature>
<reference evidence="2" key="1">
    <citation type="submission" date="2015-11" db="EMBL/GenBank/DDBJ databases">
        <title>De novo transcriptome assembly of four potential Pierce s Disease insect vectors from Arizona vineyards.</title>
        <authorList>
            <person name="Tassone E.E."/>
        </authorList>
    </citation>
    <scope>NUCLEOTIDE SEQUENCE</scope>
</reference>
<feature type="compositionally biased region" description="Polar residues" evidence="1">
    <location>
        <begin position="1"/>
        <end position="13"/>
    </location>
</feature>